<dbReference type="InterPro" id="IPR036390">
    <property type="entry name" value="WH_DNA-bd_sf"/>
</dbReference>
<dbReference type="Proteomes" id="UP000217076">
    <property type="component" value="Unassembled WGS sequence"/>
</dbReference>
<protein>
    <submittedName>
        <fullName evidence="7">DNA-binding transcriptional regulator, LysR family</fullName>
    </submittedName>
</protein>
<dbReference type="STRING" id="83401.SAMN05421742_103101"/>
<dbReference type="FunFam" id="1.10.10.10:FF:000001">
    <property type="entry name" value="LysR family transcriptional regulator"/>
    <property type="match status" value="1"/>
</dbReference>
<dbReference type="GO" id="GO:0003677">
    <property type="term" value="F:DNA binding"/>
    <property type="evidence" value="ECO:0007669"/>
    <property type="project" value="UniProtKB-KW"/>
</dbReference>
<feature type="domain" description="HTH lysR-type" evidence="6">
    <location>
        <begin position="1"/>
        <end position="60"/>
    </location>
</feature>
<evidence type="ECO:0000313" key="8">
    <source>
        <dbReference type="Proteomes" id="UP000217076"/>
    </source>
</evidence>
<evidence type="ECO:0000313" key="7">
    <source>
        <dbReference type="EMBL" id="SDG87826.1"/>
    </source>
</evidence>
<dbReference type="RefSeq" id="WP_092616797.1">
    <property type="nucleotide sequence ID" value="NZ_FNCV01000003.1"/>
</dbReference>
<dbReference type="Gene3D" id="1.10.10.10">
    <property type="entry name" value="Winged helix-like DNA-binding domain superfamily/Winged helix DNA-binding domain"/>
    <property type="match status" value="1"/>
</dbReference>
<dbReference type="PROSITE" id="PS50931">
    <property type="entry name" value="HTH_LYSR"/>
    <property type="match status" value="1"/>
</dbReference>
<dbReference type="GO" id="GO:0032993">
    <property type="term" value="C:protein-DNA complex"/>
    <property type="evidence" value="ECO:0007669"/>
    <property type="project" value="TreeGrafter"/>
</dbReference>
<dbReference type="PRINTS" id="PR00039">
    <property type="entry name" value="HTHLYSR"/>
</dbReference>
<dbReference type="PANTHER" id="PTHR30346:SF28">
    <property type="entry name" value="HTH-TYPE TRANSCRIPTIONAL REGULATOR CYNR"/>
    <property type="match status" value="1"/>
</dbReference>
<reference evidence="8" key="1">
    <citation type="submission" date="2016-10" db="EMBL/GenBank/DDBJ databases">
        <authorList>
            <person name="Varghese N."/>
            <person name="Submissions S."/>
        </authorList>
    </citation>
    <scope>NUCLEOTIDE SEQUENCE [LARGE SCALE GENOMIC DNA]</scope>
    <source>
        <strain evidence="8">930I</strain>
    </source>
</reference>
<evidence type="ECO:0000256" key="2">
    <source>
        <dbReference type="ARBA" id="ARBA00023015"/>
    </source>
</evidence>
<keyword evidence="4" id="KW-0804">Transcription</keyword>
<organism evidence="7 8">
    <name type="scientific">Roseospirillum parvum</name>
    <dbReference type="NCBI Taxonomy" id="83401"/>
    <lineage>
        <taxon>Bacteria</taxon>
        <taxon>Pseudomonadati</taxon>
        <taxon>Pseudomonadota</taxon>
        <taxon>Alphaproteobacteria</taxon>
        <taxon>Rhodospirillales</taxon>
        <taxon>Rhodospirillaceae</taxon>
        <taxon>Roseospirillum</taxon>
    </lineage>
</organism>
<accession>A0A1G7XUS1</accession>
<dbReference type="PANTHER" id="PTHR30346">
    <property type="entry name" value="TRANSCRIPTIONAL DUAL REGULATOR HCAR-RELATED"/>
    <property type="match status" value="1"/>
</dbReference>
<dbReference type="InterPro" id="IPR000847">
    <property type="entry name" value="LysR_HTH_N"/>
</dbReference>
<comment type="similarity">
    <text evidence="1">Belongs to the LysR transcriptional regulatory family.</text>
</comment>
<evidence type="ECO:0000256" key="4">
    <source>
        <dbReference type="ARBA" id="ARBA00023163"/>
    </source>
</evidence>
<dbReference type="SUPFAM" id="SSF53850">
    <property type="entry name" value="Periplasmic binding protein-like II"/>
    <property type="match status" value="1"/>
</dbReference>
<proteinExistence type="inferred from homology"/>
<evidence type="ECO:0000256" key="3">
    <source>
        <dbReference type="ARBA" id="ARBA00023125"/>
    </source>
</evidence>
<dbReference type="Pfam" id="PF03466">
    <property type="entry name" value="LysR_substrate"/>
    <property type="match status" value="1"/>
</dbReference>
<dbReference type="OrthoDB" id="9803735at2"/>
<dbReference type="InterPro" id="IPR036388">
    <property type="entry name" value="WH-like_DNA-bd_sf"/>
</dbReference>
<dbReference type="SUPFAM" id="SSF46785">
    <property type="entry name" value="Winged helix' DNA-binding domain"/>
    <property type="match status" value="1"/>
</dbReference>
<keyword evidence="3 7" id="KW-0238">DNA-binding</keyword>
<dbReference type="EMBL" id="FNCV01000003">
    <property type="protein sequence ID" value="SDG87826.1"/>
    <property type="molecule type" value="Genomic_DNA"/>
</dbReference>
<dbReference type="CDD" id="cd05466">
    <property type="entry name" value="PBP2_LTTR_substrate"/>
    <property type="match status" value="1"/>
</dbReference>
<sequence length="314" mass="33992">MTLSQAQIRAFNAVVHHGGFTAAATALEISQPAVTAQVRQLEEAYGVSLFERLGREVRLTAVGEQLYRLTGQVADLEEAADSLLKGQEVLAGQVVKISTATPQLCMPLVAAFAARHPRTKMEVTLGNSGEAVARLLDSAADVAIAPVLHQDERLSSLILDHQHLCVVMPIEHRLALASRVTLEMVTAHPLIQRLGPSATQRLVDKVLKGRGLRTRTSLWLSTREAVYEAVAAGLGLALVLHRDCPPDSRLYLRRLADVEETVTERLVWVTRRARLPGVRAFIRLAEEETALAGGLSPAADPTRADPPSLVSRTG</sequence>
<name>A0A1G7XUS1_9PROT</name>
<dbReference type="Gene3D" id="3.40.190.290">
    <property type="match status" value="1"/>
</dbReference>
<gene>
    <name evidence="7" type="ORF">SAMN05421742_103101</name>
</gene>
<evidence type="ECO:0000256" key="5">
    <source>
        <dbReference type="SAM" id="MobiDB-lite"/>
    </source>
</evidence>
<keyword evidence="2" id="KW-0805">Transcription regulation</keyword>
<dbReference type="GO" id="GO:0003700">
    <property type="term" value="F:DNA-binding transcription factor activity"/>
    <property type="evidence" value="ECO:0007669"/>
    <property type="project" value="InterPro"/>
</dbReference>
<dbReference type="InterPro" id="IPR005119">
    <property type="entry name" value="LysR_subst-bd"/>
</dbReference>
<evidence type="ECO:0000259" key="6">
    <source>
        <dbReference type="PROSITE" id="PS50931"/>
    </source>
</evidence>
<dbReference type="Pfam" id="PF00126">
    <property type="entry name" value="HTH_1"/>
    <property type="match status" value="1"/>
</dbReference>
<evidence type="ECO:0000256" key="1">
    <source>
        <dbReference type="ARBA" id="ARBA00009437"/>
    </source>
</evidence>
<feature type="region of interest" description="Disordered" evidence="5">
    <location>
        <begin position="293"/>
        <end position="314"/>
    </location>
</feature>
<keyword evidence="8" id="KW-1185">Reference proteome</keyword>
<dbReference type="AlphaFoldDB" id="A0A1G7XUS1"/>